<dbReference type="Gramene" id="AET5Gv20867300.48">
    <property type="protein sequence ID" value="AET5Gv20867300.48"/>
    <property type="gene ID" value="AET5Gv20867300"/>
</dbReference>
<dbReference type="AlphaFoldDB" id="A0A453LPN8"/>
<keyword evidence="4" id="KW-1185">Reference proteome</keyword>
<reference evidence="3" key="3">
    <citation type="journal article" date="2017" name="Nature">
        <title>Genome sequence of the progenitor of the wheat D genome Aegilops tauschii.</title>
        <authorList>
            <person name="Luo M.C."/>
            <person name="Gu Y.Q."/>
            <person name="Puiu D."/>
            <person name="Wang H."/>
            <person name="Twardziok S.O."/>
            <person name="Deal K.R."/>
            <person name="Huo N."/>
            <person name="Zhu T."/>
            <person name="Wang L."/>
            <person name="Wang Y."/>
            <person name="McGuire P.E."/>
            <person name="Liu S."/>
            <person name="Long H."/>
            <person name="Ramasamy R.K."/>
            <person name="Rodriguez J.C."/>
            <person name="Van S.L."/>
            <person name="Yuan L."/>
            <person name="Wang Z."/>
            <person name="Xia Z."/>
            <person name="Xiao L."/>
            <person name="Anderson O.D."/>
            <person name="Ouyang S."/>
            <person name="Liang Y."/>
            <person name="Zimin A.V."/>
            <person name="Pertea G."/>
            <person name="Qi P."/>
            <person name="Bennetzen J.L."/>
            <person name="Dai X."/>
            <person name="Dawson M.W."/>
            <person name="Muller H.G."/>
            <person name="Kugler K."/>
            <person name="Rivarola-Duarte L."/>
            <person name="Spannagl M."/>
            <person name="Mayer K.F.X."/>
            <person name="Lu F.H."/>
            <person name="Bevan M.W."/>
            <person name="Leroy P."/>
            <person name="Li P."/>
            <person name="You F.M."/>
            <person name="Sun Q."/>
            <person name="Liu Z."/>
            <person name="Lyons E."/>
            <person name="Wicker T."/>
            <person name="Salzberg S.L."/>
            <person name="Devos K.M."/>
            <person name="Dvorak J."/>
        </authorList>
    </citation>
    <scope>NUCLEOTIDE SEQUENCE [LARGE SCALE GENOMIC DNA]</scope>
    <source>
        <strain evidence="3">cv. AL8/78</strain>
    </source>
</reference>
<evidence type="ECO:0000313" key="4">
    <source>
        <dbReference type="Proteomes" id="UP000015105"/>
    </source>
</evidence>
<evidence type="ECO:0000313" key="3">
    <source>
        <dbReference type="EnsemblPlants" id="AET5Gv20867300.48"/>
    </source>
</evidence>
<keyword evidence="1" id="KW-0472">Membrane</keyword>
<name>A0A453LPN8_AEGTS</name>
<organism evidence="3 4">
    <name type="scientific">Aegilops tauschii subsp. strangulata</name>
    <name type="common">Goatgrass</name>
    <dbReference type="NCBI Taxonomy" id="200361"/>
    <lineage>
        <taxon>Eukaryota</taxon>
        <taxon>Viridiplantae</taxon>
        <taxon>Streptophyta</taxon>
        <taxon>Embryophyta</taxon>
        <taxon>Tracheophyta</taxon>
        <taxon>Spermatophyta</taxon>
        <taxon>Magnoliopsida</taxon>
        <taxon>Liliopsida</taxon>
        <taxon>Poales</taxon>
        <taxon>Poaceae</taxon>
        <taxon>BOP clade</taxon>
        <taxon>Pooideae</taxon>
        <taxon>Triticodae</taxon>
        <taxon>Triticeae</taxon>
        <taxon>Triticinae</taxon>
        <taxon>Aegilops</taxon>
    </lineage>
</organism>
<evidence type="ECO:0000256" key="1">
    <source>
        <dbReference type="SAM" id="Phobius"/>
    </source>
</evidence>
<reference evidence="4" key="2">
    <citation type="journal article" date="2017" name="Nat. Plants">
        <title>The Aegilops tauschii genome reveals multiple impacts of transposons.</title>
        <authorList>
            <person name="Zhao G."/>
            <person name="Zou C."/>
            <person name="Li K."/>
            <person name="Wang K."/>
            <person name="Li T."/>
            <person name="Gao L."/>
            <person name="Zhang X."/>
            <person name="Wang H."/>
            <person name="Yang Z."/>
            <person name="Liu X."/>
            <person name="Jiang W."/>
            <person name="Mao L."/>
            <person name="Kong X."/>
            <person name="Jiao Y."/>
            <person name="Jia J."/>
        </authorList>
    </citation>
    <scope>NUCLEOTIDE SEQUENCE [LARGE SCALE GENOMIC DNA]</scope>
    <source>
        <strain evidence="4">cv. AL8/78</strain>
    </source>
</reference>
<dbReference type="Proteomes" id="UP000015105">
    <property type="component" value="Chromosome 5D"/>
</dbReference>
<evidence type="ECO:0000259" key="2">
    <source>
        <dbReference type="Pfam" id="PF24427"/>
    </source>
</evidence>
<reference evidence="4" key="1">
    <citation type="journal article" date="2014" name="Science">
        <title>Ancient hybridizations among the ancestral genomes of bread wheat.</title>
        <authorList>
            <consortium name="International Wheat Genome Sequencing Consortium,"/>
            <person name="Marcussen T."/>
            <person name="Sandve S.R."/>
            <person name="Heier L."/>
            <person name="Spannagl M."/>
            <person name="Pfeifer M."/>
            <person name="Jakobsen K.S."/>
            <person name="Wulff B.B."/>
            <person name="Steuernagel B."/>
            <person name="Mayer K.F."/>
            <person name="Olsen O.A."/>
        </authorList>
    </citation>
    <scope>NUCLEOTIDE SEQUENCE [LARGE SCALE GENOMIC DNA]</scope>
    <source>
        <strain evidence="4">cv. AL8/78</strain>
    </source>
</reference>
<sequence length="62" mass="6909">WSAKDLMSVSLVDTNENIGGPSQIVYRVEALKRQPFADKVTIILPATGMPFYLLRIFLAISL</sequence>
<keyword evidence="1" id="KW-1133">Transmembrane helix</keyword>
<proteinExistence type="predicted"/>
<reference evidence="3" key="5">
    <citation type="journal article" date="2021" name="G3 (Bethesda)">
        <title>Aegilops tauschii genome assembly Aet v5.0 features greater sequence contiguity and improved annotation.</title>
        <authorList>
            <person name="Wang L."/>
            <person name="Zhu T."/>
            <person name="Rodriguez J.C."/>
            <person name="Deal K.R."/>
            <person name="Dubcovsky J."/>
            <person name="McGuire P.E."/>
            <person name="Lux T."/>
            <person name="Spannagl M."/>
            <person name="Mayer K.F.X."/>
            <person name="Baldrich P."/>
            <person name="Meyers B.C."/>
            <person name="Huo N."/>
            <person name="Gu Y.Q."/>
            <person name="Zhou H."/>
            <person name="Devos K.M."/>
            <person name="Bennetzen J.L."/>
            <person name="Unver T."/>
            <person name="Budak H."/>
            <person name="Gulick P.J."/>
            <person name="Galiba G."/>
            <person name="Kalapos B."/>
            <person name="Nelson D.R."/>
            <person name="Li P."/>
            <person name="You F.M."/>
            <person name="Luo M.C."/>
            <person name="Dvorak J."/>
        </authorList>
    </citation>
    <scope>NUCLEOTIDE SEQUENCE [LARGE SCALE GENOMIC DNA]</scope>
    <source>
        <strain evidence="3">cv. AL8/78</strain>
    </source>
</reference>
<dbReference type="Pfam" id="PF24427">
    <property type="entry name" value="Ig_GP210_16th"/>
    <property type="match status" value="1"/>
</dbReference>
<feature type="transmembrane region" description="Helical" evidence="1">
    <location>
        <begin position="40"/>
        <end position="60"/>
    </location>
</feature>
<feature type="domain" description="Nuclear pore complex protein GP210 C-terminal Ig-like" evidence="2">
    <location>
        <begin position="1"/>
        <end position="48"/>
    </location>
</feature>
<protein>
    <recommendedName>
        <fullName evidence="2">Nuclear pore complex protein GP210 C-terminal Ig-like domain-containing protein</fullName>
    </recommendedName>
</protein>
<dbReference type="EnsemblPlants" id="AET5Gv20867300.48">
    <property type="protein sequence ID" value="AET5Gv20867300.48"/>
    <property type="gene ID" value="AET5Gv20867300"/>
</dbReference>
<dbReference type="InterPro" id="IPR056233">
    <property type="entry name" value="Ig_GP210_16th"/>
</dbReference>
<accession>A0A453LPN8</accession>
<keyword evidence="1" id="KW-0812">Transmembrane</keyword>
<reference evidence="3" key="4">
    <citation type="submission" date="2019-03" db="UniProtKB">
        <authorList>
            <consortium name="EnsemblPlants"/>
        </authorList>
    </citation>
    <scope>IDENTIFICATION</scope>
</reference>